<dbReference type="Pfam" id="PF05960">
    <property type="entry name" value="DUF885"/>
    <property type="match status" value="1"/>
</dbReference>
<evidence type="ECO:0000313" key="3">
    <source>
        <dbReference type="Proteomes" id="UP000589292"/>
    </source>
</evidence>
<protein>
    <submittedName>
        <fullName evidence="2">DUF885 domain-containing protein</fullName>
    </submittedName>
</protein>
<dbReference type="EMBL" id="VDES01000003">
    <property type="protein sequence ID" value="MBA1375508.1"/>
    <property type="molecule type" value="Genomic_DNA"/>
</dbReference>
<feature type="chain" id="PRO_5031126851" evidence="1">
    <location>
        <begin position="36"/>
        <end position="620"/>
    </location>
</feature>
<keyword evidence="1" id="KW-0732">Signal</keyword>
<evidence type="ECO:0000313" key="2">
    <source>
        <dbReference type="EMBL" id="MBA1375508.1"/>
    </source>
</evidence>
<dbReference type="PANTHER" id="PTHR33361:SF2">
    <property type="entry name" value="DUF885 DOMAIN-CONTAINING PROTEIN"/>
    <property type="match status" value="1"/>
</dbReference>
<dbReference type="AlphaFoldDB" id="A0A7V8RFI9"/>
<feature type="signal peptide" evidence="1">
    <location>
        <begin position="1"/>
        <end position="35"/>
    </location>
</feature>
<sequence>MVRAKPRGIIMKMSLRFAVSAFSLALALPASVTIAGDAAAQTAETTQDAALTAFLDAEFEAWVKMQPQLATRLGRKDGGDKWNDPSEAAAAAQLKWRQDSVARMKAKFDRAKLSPEAQVNYDIWELEAERAALSHANRLYRPPFYSRLYSAHSQLPDFLINTHTIADETDLKNYIARIKGMPAVLDVAIERTKASEAAGIRAPKFQVETIVAGSEKLTSGAPFGDGPDAALWADVKAKTEALVSAGKLPRAAADKHLAEARAAIVALKPAYERVIAWARASLPNAPSGKVGALTLPDGAAYYANELRLNTTTDYTAEQIHQIGLSEVARIEAEQDALAQKAGFKDRSAYYAERARLNPPRQFDDAARKEYLDSANAFVKHTRGLLGPYFNTLPAYGIEVVREPAFSEVAGGAAHASAPSPDGARPARTYVHLVGTVPDPAAKYTLMCHEAVPGHNMQGDIQVRQKSGPQFRAVTGYVAFGEGWALYAESLCKEMNAFPDIAADFMRLDAELFRAARLVVDTGLHAKGWTEDQAVEYMNTTGRQPIERSRSEIRRYITLPGQATGYKMGMLKIVELRQKAEKALGPKFDIKGFHDLLIASGSQPLSILERRVDDWIRRSQG</sequence>
<accession>A0A7V8RFI9</accession>
<dbReference type="Proteomes" id="UP000589292">
    <property type="component" value="Unassembled WGS sequence"/>
</dbReference>
<proteinExistence type="predicted"/>
<evidence type="ECO:0000256" key="1">
    <source>
        <dbReference type="SAM" id="SignalP"/>
    </source>
</evidence>
<organism evidence="2 3">
    <name type="scientific">Sphingomonas ursincola</name>
    <dbReference type="NCBI Taxonomy" id="56361"/>
    <lineage>
        <taxon>Bacteria</taxon>
        <taxon>Pseudomonadati</taxon>
        <taxon>Pseudomonadota</taxon>
        <taxon>Alphaproteobacteria</taxon>
        <taxon>Sphingomonadales</taxon>
        <taxon>Sphingomonadaceae</taxon>
        <taxon>Sphingomonas</taxon>
    </lineage>
</organism>
<name>A0A7V8RFI9_9SPHN</name>
<keyword evidence="3" id="KW-1185">Reference proteome</keyword>
<comment type="caution">
    <text evidence="2">The sequence shown here is derived from an EMBL/GenBank/DDBJ whole genome shotgun (WGS) entry which is preliminary data.</text>
</comment>
<reference evidence="2 3" key="1">
    <citation type="journal article" date="1994" name="Int. J. Syst. Bacteriol.">
        <title>Phylogenetic positions of novel aerobic, bacteriochlorophyll a-containing bacteria and description of Roseococcus thiosulfatophilus gen. nov., sp. nov., Erythromicrobium ramosum gen. nov., sp. nov., and Erythrobacter litoralis sp. nov.</title>
        <authorList>
            <person name="Yurkov V."/>
            <person name="Stackebrandt E."/>
            <person name="Holmes A."/>
            <person name="Fuerst J.A."/>
            <person name="Hugenholtz P."/>
            <person name="Golecki J."/>
            <person name="Gad'on N."/>
            <person name="Gorlenko V.M."/>
            <person name="Kompantseva E.I."/>
            <person name="Drews G."/>
        </authorList>
    </citation>
    <scope>NUCLEOTIDE SEQUENCE [LARGE SCALE GENOMIC DNA]</scope>
    <source>
        <strain evidence="2 3">KR-99</strain>
    </source>
</reference>
<dbReference type="InterPro" id="IPR010281">
    <property type="entry name" value="DUF885"/>
</dbReference>
<gene>
    <name evidence="2" type="ORF">FG486_14255</name>
</gene>
<dbReference type="PANTHER" id="PTHR33361">
    <property type="entry name" value="GLR0591 PROTEIN"/>
    <property type="match status" value="1"/>
</dbReference>